<dbReference type="EMBL" id="BJVJ01000008">
    <property type="protein sequence ID" value="GEL22362.1"/>
    <property type="molecule type" value="Genomic_DNA"/>
</dbReference>
<keyword evidence="4" id="KW-0804">Transcription</keyword>
<dbReference type="OrthoDB" id="2039152at2"/>
<dbReference type="Pfam" id="PF07883">
    <property type="entry name" value="Cupin_2"/>
    <property type="match status" value="1"/>
</dbReference>
<accession>A0A511DC53</accession>
<keyword evidence="1" id="KW-0678">Repressor</keyword>
<dbReference type="PANTHER" id="PTHR11019:SF199">
    <property type="entry name" value="HTH-TYPE TRANSCRIPTIONAL REGULATOR NIMR"/>
    <property type="match status" value="1"/>
</dbReference>
<dbReference type="GO" id="GO:0003700">
    <property type="term" value="F:DNA-binding transcription factor activity"/>
    <property type="evidence" value="ECO:0007669"/>
    <property type="project" value="InterPro"/>
</dbReference>
<evidence type="ECO:0000256" key="5">
    <source>
        <dbReference type="ARBA" id="ARBA00074140"/>
    </source>
</evidence>
<comment type="caution">
    <text evidence="8">The sequence shown here is derived from an EMBL/GenBank/DDBJ whole genome shotgun (WGS) entry which is preliminary data.</text>
</comment>
<dbReference type="Proteomes" id="UP000321685">
    <property type="component" value="Unassembled WGS sequence"/>
</dbReference>
<dbReference type="SUPFAM" id="SSF46689">
    <property type="entry name" value="Homeodomain-like"/>
    <property type="match status" value="1"/>
</dbReference>
<dbReference type="InterPro" id="IPR013096">
    <property type="entry name" value="Cupin_2"/>
</dbReference>
<dbReference type="SMART" id="SM00342">
    <property type="entry name" value="HTH_ARAC"/>
    <property type="match status" value="1"/>
</dbReference>
<dbReference type="Pfam" id="PF12833">
    <property type="entry name" value="HTH_18"/>
    <property type="match status" value="1"/>
</dbReference>
<reference evidence="8 9" key="1">
    <citation type="submission" date="2019-07" db="EMBL/GenBank/DDBJ databases">
        <title>Whole genome shotgun sequence of Pseudonocardia sulfidoxydans NBRC 16205.</title>
        <authorList>
            <person name="Hosoyama A."/>
            <person name="Uohara A."/>
            <person name="Ohji S."/>
            <person name="Ichikawa N."/>
        </authorList>
    </citation>
    <scope>NUCLEOTIDE SEQUENCE [LARGE SCALE GENOMIC DNA]</scope>
    <source>
        <strain evidence="8 9">NBRC 16205</strain>
    </source>
</reference>
<protein>
    <recommendedName>
        <fullName evidence="5">HTH-type transcriptional regulator RipA</fullName>
    </recommendedName>
    <alternativeName>
        <fullName evidence="6">Repressor of iron proteins A</fullName>
    </alternativeName>
</protein>
<sequence length="271" mass="29437">MTRAARRDTASGAWRREPSTVVRSDGIVPERAGRHVILAESETSGVPLEWEPHSHAMHELVWVRGGTLTARVGDQVFTVSDGSGLWIPAGVAHAGRLTANVAFHDAFFAPDRTPVAFDGPTAITMTPVLESLLTHLTRADLHDAARARAEAVVFDVLEPSPRQLALQLPGDARIDPIATALLDDPADDRALDEWARVLGISERTITRTFRVTTGLSFVQWRQVLRVHAALTLLSEGHDVQATSVRLGYAQPSTFIEAFCRVMGTTPGAFRG</sequence>
<dbReference type="FunFam" id="1.10.10.60:FF:000132">
    <property type="entry name" value="AraC family transcriptional regulator"/>
    <property type="match status" value="1"/>
</dbReference>
<keyword evidence="9" id="KW-1185">Reference proteome</keyword>
<proteinExistence type="predicted"/>
<evidence type="ECO:0000313" key="9">
    <source>
        <dbReference type="Proteomes" id="UP000321685"/>
    </source>
</evidence>
<evidence type="ECO:0000256" key="6">
    <source>
        <dbReference type="ARBA" id="ARBA00079449"/>
    </source>
</evidence>
<keyword evidence="2" id="KW-0805">Transcription regulation</keyword>
<dbReference type="RefSeq" id="WP_147103482.1">
    <property type="nucleotide sequence ID" value="NZ_BJVJ01000008.1"/>
</dbReference>
<evidence type="ECO:0000313" key="8">
    <source>
        <dbReference type="EMBL" id="GEL22362.1"/>
    </source>
</evidence>
<name>A0A511DC53_9PSEU</name>
<evidence type="ECO:0000256" key="4">
    <source>
        <dbReference type="ARBA" id="ARBA00023163"/>
    </source>
</evidence>
<keyword evidence="3" id="KW-0238">DNA-binding</keyword>
<evidence type="ECO:0000256" key="1">
    <source>
        <dbReference type="ARBA" id="ARBA00022491"/>
    </source>
</evidence>
<dbReference type="InterPro" id="IPR014710">
    <property type="entry name" value="RmlC-like_jellyroll"/>
</dbReference>
<feature type="domain" description="HTH araC/xylS-type" evidence="7">
    <location>
        <begin position="175"/>
        <end position="271"/>
    </location>
</feature>
<dbReference type="PANTHER" id="PTHR11019">
    <property type="entry name" value="HTH-TYPE TRANSCRIPTIONAL REGULATOR NIMR"/>
    <property type="match status" value="1"/>
</dbReference>
<dbReference type="AlphaFoldDB" id="A0A511DC53"/>
<dbReference type="InterPro" id="IPR011051">
    <property type="entry name" value="RmlC_Cupin_sf"/>
</dbReference>
<gene>
    <name evidence="8" type="ORF">PSU4_13160</name>
</gene>
<evidence type="ECO:0000259" key="7">
    <source>
        <dbReference type="PROSITE" id="PS01124"/>
    </source>
</evidence>
<dbReference type="PROSITE" id="PS01124">
    <property type="entry name" value="HTH_ARAC_FAMILY_2"/>
    <property type="match status" value="1"/>
</dbReference>
<dbReference type="Gene3D" id="1.10.10.60">
    <property type="entry name" value="Homeodomain-like"/>
    <property type="match status" value="1"/>
</dbReference>
<dbReference type="InterPro" id="IPR009057">
    <property type="entry name" value="Homeodomain-like_sf"/>
</dbReference>
<dbReference type="GO" id="GO:0043565">
    <property type="term" value="F:sequence-specific DNA binding"/>
    <property type="evidence" value="ECO:0007669"/>
    <property type="project" value="InterPro"/>
</dbReference>
<dbReference type="InterPro" id="IPR018060">
    <property type="entry name" value="HTH_AraC"/>
</dbReference>
<evidence type="ECO:0000256" key="3">
    <source>
        <dbReference type="ARBA" id="ARBA00023125"/>
    </source>
</evidence>
<dbReference type="SUPFAM" id="SSF51182">
    <property type="entry name" value="RmlC-like cupins"/>
    <property type="match status" value="1"/>
</dbReference>
<organism evidence="8 9">
    <name type="scientific">Pseudonocardia sulfidoxydans NBRC 16205</name>
    <dbReference type="NCBI Taxonomy" id="1223511"/>
    <lineage>
        <taxon>Bacteria</taxon>
        <taxon>Bacillati</taxon>
        <taxon>Actinomycetota</taxon>
        <taxon>Actinomycetes</taxon>
        <taxon>Pseudonocardiales</taxon>
        <taxon>Pseudonocardiaceae</taxon>
        <taxon>Pseudonocardia</taxon>
    </lineage>
</organism>
<dbReference type="Gene3D" id="2.60.120.10">
    <property type="entry name" value="Jelly Rolls"/>
    <property type="match status" value="1"/>
</dbReference>
<evidence type="ECO:0000256" key="2">
    <source>
        <dbReference type="ARBA" id="ARBA00023015"/>
    </source>
</evidence>